<evidence type="ECO:0000313" key="2">
    <source>
        <dbReference type="EMBL" id="KRK06726.1"/>
    </source>
</evidence>
<reference evidence="2 3" key="2">
    <citation type="journal article" date="2007" name="PLoS Biol.">
        <title>Principles of genome evolution in the Drosophila melanogaster species group.</title>
        <authorList>
            <person name="Ranz J.M."/>
            <person name="Maurin D."/>
            <person name="Chan Y.S."/>
            <person name="von Grotthuss M."/>
            <person name="Hillier L.W."/>
            <person name="Roote J."/>
            <person name="Ashburner M."/>
            <person name="Bergman C.M."/>
        </authorList>
    </citation>
    <scope>NUCLEOTIDE SEQUENCE [LARGE SCALE GENOMIC DNA]</scope>
    <source>
        <strain evidence="3">Tai18E2 / Tucson 14021-0261.01</strain>
    </source>
</reference>
<evidence type="ECO:0000256" key="1">
    <source>
        <dbReference type="SAM" id="MobiDB-lite"/>
    </source>
</evidence>
<evidence type="ECO:0000313" key="3">
    <source>
        <dbReference type="Proteomes" id="UP000002282"/>
    </source>
</evidence>
<proteinExistence type="predicted"/>
<name>A0A0R1EB70_DROYA</name>
<dbReference type="KEGG" id="dya:Dyak_GE28786"/>
<feature type="compositionally biased region" description="Basic residues" evidence="1">
    <location>
        <begin position="1"/>
        <end position="14"/>
    </location>
</feature>
<keyword evidence="3" id="KW-1185">Reference proteome</keyword>
<reference evidence="2 3" key="1">
    <citation type="journal article" date="2007" name="Nature">
        <title>Evolution of genes and genomes on the Drosophila phylogeny.</title>
        <authorList>
            <consortium name="Drosophila 12 Genomes Consortium"/>
            <person name="Clark A.G."/>
            <person name="Eisen M.B."/>
            <person name="Smith D.R."/>
            <person name="Bergman C.M."/>
            <person name="Oliver B."/>
            <person name="Markow T.A."/>
            <person name="Kaufman T.C."/>
            <person name="Kellis M."/>
            <person name="Gelbart W."/>
            <person name="Iyer V.N."/>
            <person name="Pollard D.A."/>
            <person name="Sackton T.B."/>
            <person name="Larracuente A.M."/>
            <person name="Singh N.D."/>
            <person name="Abad J.P."/>
            <person name="Abt D.N."/>
            <person name="Adryan B."/>
            <person name="Aguade M."/>
            <person name="Akashi H."/>
            <person name="Anderson W.W."/>
            <person name="Aquadro C.F."/>
            <person name="Ardell D.H."/>
            <person name="Arguello R."/>
            <person name="Artieri C.G."/>
            <person name="Barbash D.A."/>
            <person name="Barker D."/>
            <person name="Barsanti P."/>
            <person name="Batterham P."/>
            <person name="Batzoglou S."/>
            <person name="Begun D."/>
            <person name="Bhutkar A."/>
            <person name="Blanco E."/>
            <person name="Bosak S.A."/>
            <person name="Bradley R.K."/>
            <person name="Brand A.D."/>
            <person name="Brent M.R."/>
            <person name="Brooks A.N."/>
            <person name="Brown R.H."/>
            <person name="Butlin R.K."/>
            <person name="Caggese C."/>
            <person name="Calvi B.R."/>
            <person name="Bernardo de Carvalho A."/>
            <person name="Caspi A."/>
            <person name="Castrezana S."/>
            <person name="Celniker S.E."/>
            <person name="Chang J.L."/>
            <person name="Chapple C."/>
            <person name="Chatterji S."/>
            <person name="Chinwalla A."/>
            <person name="Civetta A."/>
            <person name="Clifton S.W."/>
            <person name="Comeron J.M."/>
            <person name="Costello J.C."/>
            <person name="Coyne J.A."/>
            <person name="Daub J."/>
            <person name="David R.G."/>
            <person name="Delcher A.L."/>
            <person name="Delehaunty K."/>
            <person name="Do C.B."/>
            <person name="Ebling H."/>
            <person name="Edwards K."/>
            <person name="Eickbush T."/>
            <person name="Evans J.D."/>
            <person name="Filipski A."/>
            <person name="Findeiss S."/>
            <person name="Freyhult E."/>
            <person name="Fulton L."/>
            <person name="Fulton R."/>
            <person name="Garcia A.C."/>
            <person name="Gardiner A."/>
            <person name="Garfield D.A."/>
            <person name="Garvin B.E."/>
            <person name="Gibson G."/>
            <person name="Gilbert D."/>
            <person name="Gnerre S."/>
            <person name="Godfrey J."/>
            <person name="Good R."/>
            <person name="Gotea V."/>
            <person name="Gravely B."/>
            <person name="Greenberg A.J."/>
            <person name="Griffiths-Jones S."/>
            <person name="Gross S."/>
            <person name="Guigo R."/>
            <person name="Gustafson E.A."/>
            <person name="Haerty W."/>
            <person name="Hahn M.W."/>
            <person name="Halligan D.L."/>
            <person name="Halpern A.L."/>
            <person name="Halter G.M."/>
            <person name="Han M.V."/>
            <person name="Heger A."/>
            <person name="Hillier L."/>
            <person name="Hinrichs A.S."/>
            <person name="Holmes I."/>
            <person name="Hoskins R.A."/>
            <person name="Hubisz M.J."/>
            <person name="Hultmark D."/>
            <person name="Huntley M.A."/>
            <person name="Jaffe D.B."/>
            <person name="Jagadeeshan S."/>
            <person name="Jeck W.R."/>
            <person name="Johnson J."/>
            <person name="Jones C.D."/>
            <person name="Jordan W.C."/>
            <person name="Karpen G.H."/>
            <person name="Kataoka E."/>
            <person name="Keightley P.D."/>
            <person name="Kheradpour P."/>
            <person name="Kirkness E.F."/>
            <person name="Koerich L.B."/>
            <person name="Kristiansen K."/>
            <person name="Kudrna D."/>
            <person name="Kulathinal R.J."/>
            <person name="Kumar S."/>
            <person name="Kwok R."/>
            <person name="Lander E."/>
            <person name="Langley C.H."/>
            <person name="Lapoint R."/>
            <person name="Lazzaro B.P."/>
            <person name="Lee S.J."/>
            <person name="Levesque L."/>
            <person name="Li R."/>
            <person name="Lin C.F."/>
            <person name="Lin M.F."/>
            <person name="Lindblad-Toh K."/>
            <person name="Llopart A."/>
            <person name="Long M."/>
            <person name="Low L."/>
            <person name="Lozovsky E."/>
            <person name="Lu J."/>
            <person name="Luo M."/>
            <person name="Machado C.A."/>
            <person name="Makalowski W."/>
            <person name="Marzo M."/>
            <person name="Matsuda M."/>
            <person name="Matzkin L."/>
            <person name="McAllister B."/>
            <person name="McBride C.S."/>
            <person name="McKernan B."/>
            <person name="McKernan K."/>
            <person name="Mendez-Lago M."/>
            <person name="Minx P."/>
            <person name="Mollenhauer M.U."/>
            <person name="Montooth K."/>
            <person name="Mount S.M."/>
            <person name="Mu X."/>
            <person name="Myers E."/>
            <person name="Negre B."/>
            <person name="Newfeld S."/>
            <person name="Nielsen R."/>
            <person name="Noor M.A."/>
            <person name="O'Grady P."/>
            <person name="Pachter L."/>
            <person name="Papaceit M."/>
            <person name="Parisi M.J."/>
            <person name="Parisi M."/>
            <person name="Parts L."/>
            <person name="Pedersen J.S."/>
            <person name="Pesole G."/>
            <person name="Phillippy A.M."/>
            <person name="Ponting C.P."/>
            <person name="Pop M."/>
            <person name="Porcelli D."/>
            <person name="Powell J.R."/>
            <person name="Prohaska S."/>
            <person name="Pruitt K."/>
            <person name="Puig M."/>
            <person name="Quesneville H."/>
            <person name="Ram K.R."/>
            <person name="Rand D."/>
            <person name="Rasmussen M.D."/>
            <person name="Reed L.K."/>
            <person name="Reenan R."/>
            <person name="Reily A."/>
            <person name="Remington K.A."/>
            <person name="Rieger T.T."/>
            <person name="Ritchie M.G."/>
            <person name="Robin C."/>
            <person name="Rogers Y.H."/>
            <person name="Rohde C."/>
            <person name="Rozas J."/>
            <person name="Rubenfield M.J."/>
            <person name="Ruiz A."/>
            <person name="Russo S."/>
            <person name="Salzberg S.L."/>
            <person name="Sanchez-Gracia A."/>
            <person name="Saranga D.J."/>
            <person name="Sato H."/>
            <person name="Schaeffer S.W."/>
            <person name="Schatz M.C."/>
            <person name="Schlenke T."/>
            <person name="Schwartz R."/>
            <person name="Segarra C."/>
            <person name="Singh R.S."/>
            <person name="Sirot L."/>
            <person name="Sirota M."/>
            <person name="Sisneros N.B."/>
            <person name="Smith C.D."/>
            <person name="Smith T.F."/>
            <person name="Spieth J."/>
            <person name="Stage D.E."/>
            <person name="Stark A."/>
            <person name="Stephan W."/>
            <person name="Strausberg R.L."/>
            <person name="Strempel S."/>
            <person name="Sturgill D."/>
            <person name="Sutton G."/>
            <person name="Sutton G.G."/>
            <person name="Tao W."/>
            <person name="Teichmann S."/>
            <person name="Tobari Y.N."/>
            <person name="Tomimura Y."/>
            <person name="Tsolas J.M."/>
            <person name="Valente V.L."/>
            <person name="Venter E."/>
            <person name="Venter J.C."/>
            <person name="Vicario S."/>
            <person name="Vieira F.G."/>
            <person name="Vilella A.J."/>
            <person name="Villasante A."/>
            <person name="Walenz B."/>
            <person name="Wang J."/>
            <person name="Wasserman M."/>
            <person name="Watts T."/>
            <person name="Wilson D."/>
            <person name="Wilson R.K."/>
            <person name="Wing R.A."/>
            <person name="Wolfner M.F."/>
            <person name="Wong A."/>
            <person name="Wong G.K."/>
            <person name="Wu C.I."/>
            <person name="Wu G."/>
            <person name="Yamamoto D."/>
            <person name="Yang H.P."/>
            <person name="Yang S.P."/>
            <person name="Yorke J.A."/>
            <person name="Yoshida K."/>
            <person name="Zdobnov E."/>
            <person name="Zhang P."/>
            <person name="Zhang Y."/>
            <person name="Zimin A.V."/>
            <person name="Baldwin J."/>
            <person name="Abdouelleil A."/>
            <person name="Abdulkadir J."/>
            <person name="Abebe A."/>
            <person name="Abera B."/>
            <person name="Abreu J."/>
            <person name="Acer S.C."/>
            <person name="Aftuck L."/>
            <person name="Alexander A."/>
            <person name="An P."/>
            <person name="Anderson E."/>
            <person name="Anderson S."/>
            <person name="Arachi H."/>
            <person name="Azer M."/>
            <person name="Bachantsang P."/>
            <person name="Barry A."/>
            <person name="Bayul T."/>
            <person name="Berlin A."/>
            <person name="Bessette D."/>
            <person name="Bloom T."/>
            <person name="Blye J."/>
            <person name="Boguslavskiy L."/>
            <person name="Bonnet C."/>
            <person name="Boukhgalter B."/>
            <person name="Bourzgui I."/>
            <person name="Brown A."/>
            <person name="Cahill P."/>
            <person name="Channer S."/>
            <person name="Cheshatsang Y."/>
            <person name="Chuda L."/>
            <person name="Citroen M."/>
            <person name="Collymore A."/>
            <person name="Cooke P."/>
            <person name="Costello M."/>
            <person name="D'Aco K."/>
            <person name="Daza R."/>
            <person name="De Haan G."/>
            <person name="DeGray S."/>
            <person name="DeMaso C."/>
            <person name="Dhargay N."/>
            <person name="Dooley K."/>
            <person name="Dooley E."/>
            <person name="Doricent M."/>
            <person name="Dorje P."/>
            <person name="Dorjee K."/>
            <person name="Dupes A."/>
            <person name="Elong R."/>
            <person name="Falk J."/>
            <person name="Farina A."/>
            <person name="Faro S."/>
            <person name="Ferguson D."/>
            <person name="Fisher S."/>
            <person name="Foley C.D."/>
            <person name="Franke A."/>
            <person name="Friedrich D."/>
            <person name="Gadbois L."/>
            <person name="Gearin G."/>
            <person name="Gearin C.R."/>
            <person name="Giannoukos G."/>
            <person name="Goode T."/>
            <person name="Graham J."/>
            <person name="Grandbois E."/>
            <person name="Grewal S."/>
            <person name="Gyaltsen K."/>
            <person name="Hafez N."/>
            <person name="Hagos B."/>
            <person name="Hall J."/>
            <person name="Henson C."/>
            <person name="Hollinger A."/>
            <person name="Honan T."/>
            <person name="Huard M.D."/>
            <person name="Hughes L."/>
            <person name="Hurhula B."/>
            <person name="Husby M.E."/>
            <person name="Kamat A."/>
            <person name="Kanga B."/>
            <person name="Kashin S."/>
            <person name="Khazanovich D."/>
            <person name="Kisner P."/>
            <person name="Lance K."/>
            <person name="Lara M."/>
            <person name="Lee W."/>
            <person name="Lennon N."/>
            <person name="Letendre F."/>
            <person name="LeVine R."/>
            <person name="Lipovsky A."/>
            <person name="Liu X."/>
            <person name="Liu J."/>
            <person name="Liu S."/>
            <person name="Lokyitsang T."/>
            <person name="Lokyitsang Y."/>
            <person name="Lubonja R."/>
            <person name="Lui A."/>
            <person name="MacDonald P."/>
            <person name="Magnisalis V."/>
            <person name="Maru K."/>
            <person name="Matthews C."/>
            <person name="McCusker W."/>
            <person name="McDonough S."/>
            <person name="Mehta T."/>
            <person name="Meldrim J."/>
            <person name="Meneus L."/>
            <person name="Mihai O."/>
            <person name="Mihalev A."/>
            <person name="Mihova T."/>
            <person name="Mittelman R."/>
            <person name="Mlenga V."/>
            <person name="Montmayeur A."/>
            <person name="Mulrain L."/>
            <person name="Navidi A."/>
            <person name="Naylor J."/>
            <person name="Negash T."/>
            <person name="Nguyen T."/>
            <person name="Nguyen N."/>
            <person name="Nicol R."/>
            <person name="Norbu C."/>
            <person name="Norbu N."/>
            <person name="Novod N."/>
            <person name="O'Neill B."/>
            <person name="Osman S."/>
            <person name="Markiewicz E."/>
            <person name="Oyono O.L."/>
            <person name="Patti C."/>
            <person name="Phunkhang P."/>
            <person name="Pierre F."/>
            <person name="Priest M."/>
            <person name="Raghuraman S."/>
            <person name="Rege F."/>
            <person name="Reyes R."/>
            <person name="Rise C."/>
            <person name="Rogov P."/>
            <person name="Ross K."/>
            <person name="Ryan E."/>
            <person name="Settipalli S."/>
            <person name="Shea T."/>
            <person name="Sherpa N."/>
            <person name="Shi L."/>
            <person name="Shih D."/>
            <person name="Sparrow T."/>
            <person name="Spaulding J."/>
            <person name="Stalker J."/>
            <person name="Stange-Thomann N."/>
            <person name="Stavropoulos S."/>
            <person name="Stone C."/>
            <person name="Strader C."/>
            <person name="Tesfaye S."/>
            <person name="Thomson T."/>
            <person name="Thoulutsang Y."/>
            <person name="Thoulutsang D."/>
            <person name="Topham K."/>
            <person name="Topping I."/>
            <person name="Tsamla T."/>
            <person name="Vassiliev H."/>
            <person name="Vo A."/>
            <person name="Wangchuk T."/>
            <person name="Wangdi T."/>
            <person name="Weiand M."/>
            <person name="Wilkinson J."/>
            <person name="Wilson A."/>
            <person name="Yadav S."/>
            <person name="Young G."/>
            <person name="Yu Q."/>
            <person name="Zembek L."/>
            <person name="Zhong D."/>
            <person name="Zimmer A."/>
            <person name="Zwirko Z."/>
            <person name="Jaffe D.B."/>
            <person name="Alvarez P."/>
            <person name="Brockman W."/>
            <person name="Butler J."/>
            <person name="Chin C."/>
            <person name="Gnerre S."/>
            <person name="Grabherr M."/>
            <person name="Kleber M."/>
            <person name="Mauceli E."/>
            <person name="MacCallum I."/>
        </authorList>
    </citation>
    <scope>NUCLEOTIDE SEQUENCE [LARGE SCALE GENOMIC DNA]</scope>
    <source>
        <strain evidence="3">Tai18E2 / Tucson 14021-0261.01</strain>
    </source>
</reference>
<feature type="region of interest" description="Disordered" evidence="1">
    <location>
        <begin position="1"/>
        <end position="25"/>
    </location>
</feature>
<dbReference type="EMBL" id="CM000162">
    <property type="protein sequence ID" value="KRK06726.1"/>
    <property type="molecule type" value="Genomic_DNA"/>
</dbReference>
<dbReference type="Proteomes" id="UP000002282">
    <property type="component" value="Chromosome X"/>
</dbReference>
<sequence>MGRSKVIRKKHLRRHSSDQGNTEDYFLTPDEVQESVQRWSFLWRYTPDSDSETGSSSTSMVTQRDPSAYGDWRLTGGKFDFQTTGREMLMNLSKFPYPEIIHPPVLLESKLPNTLRVNRRPYITHKIFEHVMPDIYNRAKEFMEPPVCEGAVGYDPLYFDPPMLIKPLCKYSKPRYFSPTWHNTSDDSWMDGRRCAKMLVALNESLLDGEKFREPTRWSKYLPSRRNKLLAGVRKETKWSTRWQRSRVRFTLNSESDGLDKQEEEEEEQLPSDDFYAEYLNEELETETQPSWNSSISDEFRAKITQSQSDLNLEYLRTSSLIRRCQSLSSIY</sequence>
<dbReference type="AlphaFoldDB" id="A0A0R1EB70"/>
<dbReference type="OrthoDB" id="7872816at2759"/>
<protein>
    <submittedName>
        <fullName evidence="2">Uncharacterized protein</fullName>
    </submittedName>
</protein>
<organism evidence="2 3">
    <name type="scientific">Drosophila yakuba</name>
    <name type="common">Fruit fly</name>
    <dbReference type="NCBI Taxonomy" id="7245"/>
    <lineage>
        <taxon>Eukaryota</taxon>
        <taxon>Metazoa</taxon>
        <taxon>Ecdysozoa</taxon>
        <taxon>Arthropoda</taxon>
        <taxon>Hexapoda</taxon>
        <taxon>Insecta</taxon>
        <taxon>Pterygota</taxon>
        <taxon>Neoptera</taxon>
        <taxon>Endopterygota</taxon>
        <taxon>Diptera</taxon>
        <taxon>Brachycera</taxon>
        <taxon>Muscomorpha</taxon>
        <taxon>Ephydroidea</taxon>
        <taxon>Drosophilidae</taxon>
        <taxon>Drosophila</taxon>
        <taxon>Sophophora</taxon>
    </lineage>
</organism>
<accession>A0A0R1EB70</accession>
<gene>
    <name evidence="2" type="primary">Dyak\GE28786</name>
    <name evidence="2" type="synonym">GE28786</name>
    <name evidence="2" type="ORF">Dyak_GE28786</name>
</gene>